<protein>
    <submittedName>
        <fullName evidence="2">Uncharacterized protein</fullName>
    </submittedName>
</protein>
<dbReference type="KEGG" id="pno:SNOG_08077"/>
<dbReference type="InParanoid" id="Q0UJI7"/>
<name>Q0UJI7_PHANO</name>
<feature type="region of interest" description="Disordered" evidence="1">
    <location>
        <begin position="1"/>
        <end position="25"/>
    </location>
</feature>
<evidence type="ECO:0000313" key="2">
    <source>
        <dbReference type="EMBL" id="EAT84353.1"/>
    </source>
</evidence>
<dbReference type="EMBL" id="CH445336">
    <property type="protein sequence ID" value="EAT84353.1"/>
    <property type="molecule type" value="Genomic_DNA"/>
</dbReference>
<gene>
    <name evidence="2" type="ORF">SNOG_08077</name>
</gene>
<dbReference type="Proteomes" id="UP000001055">
    <property type="component" value="Unassembled WGS sequence"/>
</dbReference>
<evidence type="ECO:0000313" key="3">
    <source>
        <dbReference type="Proteomes" id="UP000001055"/>
    </source>
</evidence>
<organism evidence="2 3">
    <name type="scientific">Phaeosphaeria nodorum (strain SN15 / ATCC MYA-4574 / FGSC 10173)</name>
    <name type="common">Glume blotch fungus</name>
    <name type="synonym">Parastagonospora nodorum</name>
    <dbReference type="NCBI Taxonomy" id="321614"/>
    <lineage>
        <taxon>Eukaryota</taxon>
        <taxon>Fungi</taxon>
        <taxon>Dikarya</taxon>
        <taxon>Ascomycota</taxon>
        <taxon>Pezizomycotina</taxon>
        <taxon>Dothideomycetes</taxon>
        <taxon>Pleosporomycetidae</taxon>
        <taxon>Pleosporales</taxon>
        <taxon>Pleosporineae</taxon>
        <taxon>Phaeosphaeriaceae</taxon>
        <taxon>Parastagonospora</taxon>
    </lineage>
</organism>
<evidence type="ECO:0000256" key="1">
    <source>
        <dbReference type="SAM" id="MobiDB-lite"/>
    </source>
</evidence>
<reference evidence="3" key="1">
    <citation type="journal article" date="2007" name="Plant Cell">
        <title>Dothideomycete-plant interactions illuminated by genome sequencing and EST analysis of the wheat pathogen Stagonospora nodorum.</title>
        <authorList>
            <person name="Hane J.K."/>
            <person name="Lowe R.G."/>
            <person name="Solomon P.S."/>
            <person name="Tan K.C."/>
            <person name="Schoch C.L."/>
            <person name="Spatafora J.W."/>
            <person name="Crous P.W."/>
            <person name="Kodira C."/>
            <person name="Birren B.W."/>
            <person name="Galagan J.E."/>
            <person name="Torriani S.F."/>
            <person name="McDonald B.A."/>
            <person name="Oliver R.P."/>
        </authorList>
    </citation>
    <scope>NUCLEOTIDE SEQUENCE [LARGE SCALE GENOMIC DNA]</scope>
    <source>
        <strain evidence="3">SN15 / ATCC MYA-4574 / FGSC 10173</strain>
    </source>
</reference>
<sequence length="33" mass="3815">MIYYELPDKTESTRENPLRTSGQAVNLAAFRRS</sequence>
<feature type="compositionally biased region" description="Basic and acidic residues" evidence="1">
    <location>
        <begin position="1"/>
        <end position="17"/>
    </location>
</feature>
<accession>Q0UJI7</accession>
<dbReference type="AlphaFoldDB" id="Q0UJI7"/>
<dbReference type="GeneID" id="5975302"/>
<dbReference type="RefSeq" id="XP_001798404.1">
    <property type="nucleotide sequence ID" value="XM_001798352.1"/>
</dbReference>
<proteinExistence type="predicted"/>